<dbReference type="InParanoid" id="A0A1V9XMM8"/>
<evidence type="ECO:0000313" key="2">
    <source>
        <dbReference type="Proteomes" id="UP000192247"/>
    </source>
</evidence>
<reference evidence="1 2" key="1">
    <citation type="journal article" date="2017" name="Gigascience">
        <title>Draft genome of the honey bee ectoparasitic mite, Tropilaelaps mercedesae, is shaped by the parasitic life history.</title>
        <authorList>
            <person name="Dong X."/>
            <person name="Armstrong S.D."/>
            <person name="Xia D."/>
            <person name="Makepeace B.L."/>
            <person name="Darby A.C."/>
            <person name="Kadowaki T."/>
        </authorList>
    </citation>
    <scope>NUCLEOTIDE SEQUENCE [LARGE SCALE GENOMIC DNA]</scope>
    <source>
        <strain evidence="1">Wuxi-XJTLU</strain>
    </source>
</reference>
<protein>
    <submittedName>
        <fullName evidence="1">Uncharacterized protein</fullName>
    </submittedName>
</protein>
<organism evidence="1 2">
    <name type="scientific">Tropilaelaps mercedesae</name>
    <dbReference type="NCBI Taxonomy" id="418985"/>
    <lineage>
        <taxon>Eukaryota</taxon>
        <taxon>Metazoa</taxon>
        <taxon>Ecdysozoa</taxon>
        <taxon>Arthropoda</taxon>
        <taxon>Chelicerata</taxon>
        <taxon>Arachnida</taxon>
        <taxon>Acari</taxon>
        <taxon>Parasitiformes</taxon>
        <taxon>Mesostigmata</taxon>
        <taxon>Gamasina</taxon>
        <taxon>Dermanyssoidea</taxon>
        <taxon>Laelapidae</taxon>
        <taxon>Tropilaelaps</taxon>
    </lineage>
</organism>
<name>A0A1V9XMM8_9ACAR</name>
<dbReference type="AlphaFoldDB" id="A0A1V9XMM8"/>
<dbReference type="Proteomes" id="UP000192247">
    <property type="component" value="Unassembled WGS sequence"/>
</dbReference>
<gene>
    <name evidence="1" type="ORF">BIW11_03365</name>
</gene>
<comment type="caution">
    <text evidence="1">The sequence shown here is derived from an EMBL/GenBank/DDBJ whole genome shotgun (WGS) entry which is preliminary data.</text>
</comment>
<accession>A0A1V9XMM8</accession>
<dbReference type="EMBL" id="MNPL01007427">
    <property type="protein sequence ID" value="OQR74769.1"/>
    <property type="molecule type" value="Genomic_DNA"/>
</dbReference>
<sequence length="46" mass="4703">MCITAHVAVGGQSVQTMRTLAKFGGVNSGTTGISRAPLADRDEGQL</sequence>
<evidence type="ECO:0000313" key="1">
    <source>
        <dbReference type="EMBL" id="OQR74769.1"/>
    </source>
</evidence>
<proteinExistence type="predicted"/>
<keyword evidence="2" id="KW-1185">Reference proteome</keyword>